<dbReference type="OrthoDB" id="2193909at2759"/>
<dbReference type="Pfam" id="PF17012">
    <property type="entry name" value="DUF5091"/>
    <property type="match status" value="2"/>
</dbReference>
<proteinExistence type="predicted"/>
<keyword evidence="2" id="KW-1185">Reference proteome</keyword>
<gene>
    <name evidence="1" type="ORF">EHP00_1490</name>
</gene>
<dbReference type="InterPro" id="IPR031527">
    <property type="entry name" value="DUF5091"/>
</dbReference>
<sequence length="197" mass="23206">MEFQQNKKIEVTSSNVFECLNKMLDDDLKPYEIFDKKSYIRMNMIYAFPYALIELRKVLKKHSLCNMKFTPKALVFTFNSGKSIPNKLNSDSDNDNSTSDTYSINLEGTINITLNNKSSKIFAIDIDFVQPKTTTLKMANQIQRIELFMMKSDVFFFMIYEFDFDEEVLSHPLHESLDLLTLEFRRRKRTTLLKEDN</sequence>
<dbReference type="VEuPathDB" id="MicrosporidiaDB:EHP00_1490"/>
<dbReference type="AlphaFoldDB" id="A0A1W0E8P8"/>
<dbReference type="Proteomes" id="UP000192758">
    <property type="component" value="Unassembled WGS sequence"/>
</dbReference>
<organism evidence="1 2">
    <name type="scientific">Ecytonucleospora hepatopenaei</name>
    <dbReference type="NCBI Taxonomy" id="646526"/>
    <lineage>
        <taxon>Eukaryota</taxon>
        <taxon>Fungi</taxon>
        <taxon>Fungi incertae sedis</taxon>
        <taxon>Microsporidia</taxon>
        <taxon>Enterocytozoonidae</taxon>
        <taxon>Ecytonucleospora</taxon>
    </lineage>
</organism>
<accession>A0A1W0E8P8</accession>
<protein>
    <submittedName>
        <fullName evidence="1">Uncharacterized protein</fullName>
    </submittedName>
</protein>
<evidence type="ECO:0000313" key="2">
    <source>
        <dbReference type="Proteomes" id="UP000192758"/>
    </source>
</evidence>
<comment type="caution">
    <text evidence="1">The sequence shown here is derived from an EMBL/GenBank/DDBJ whole genome shotgun (WGS) entry which is preliminary data.</text>
</comment>
<reference evidence="1 2" key="1">
    <citation type="journal article" date="2017" name="Environ. Microbiol.">
        <title>Decay of the glycolytic pathway and adaptation to intranuclear parasitism within Enterocytozoonidae microsporidia.</title>
        <authorList>
            <person name="Wiredu Boakye D."/>
            <person name="Jaroenlak P."/>
            <person name="Prachumwat A."/>
            <person name="Williams T.A."/>
            <person name="Bateman K.S."/>
            <person name="Itsathitphaisarn O."/>
            <person name="Sritunyalucksana K."/>
            <person name="Paszkiewicz K.H."/>
            <person name="Moore K.A."/>
            <person name="Stentiford G.D."/>
            <person name="Williams B.A."/>
        </authorList>
    </citation>
    <scope>NUCLEOTIDE SEQUENCE [LARGE SCALE GENOMIC DNA]</scope>
    <source>
        <strain evidence="1 2">TH1</strain>
    </source>
</reference>
<evidence type="ECO:0000313" key="1">
    <source>
        <dbReference type="EMBL" id="OQS55634.1"/>
    </source>
</evidence>
<dbReference type="EMBL" id="MNPJ01000005">
    <property type="protein sequence ID" value="OQS55634.1"/>
    <property type="molecule type" value="Genomic_DNA"/>
</dbReference>
<name>A0A1W0E8P8_9MICR</name>